<protein>
    <submittedName>
        <fullName evidence="5">Mannitol dehydrogenase family protein</fullName>
    </submittedName>
</protein>
<evidence type="ECO:0000313" key="6">
    <source>
        <dbReference type="Proteomes" id="UP000317078"/>
    </source>
</evidence>
<dbReference type="SUPFAM" id="SSF51735">
    <property type="entry name" value="NAD(P)-binding Rossmann-fold domains"/>
    <property type="match status" value="1"/>
</dbReference>
<name>A0A502GE03_9PROT</name>
<dbReference type="InterPro" id="IPR036291">
    <property type="entry name" value="NAD(P)-bd_dom_sf"/>
</dbReference>
<keyword evidence="1" id="KW-0560">Oxidoreductase</keyword>
<dbReference type="InterPro" id="IPR013131">
    <property type="entry name" value="Mannitol_DH_N"/>
</dbReference>
<dbReference type="InterPro" id="IPR050988">
    <property type="entry name" value="Mannitol_DH/Oxidoreductase"/>
</dbReference>
<proteinExistence type="predicted"/>
<evidence type="ECO:0000256" key="2">
    <source>
        <dbReference type="ARBA" id="ARBA00023027"/>
    </source>
</evidence>
<dbReference type="InterPro" id="IPR008927">
    <property type="entry name" value="6-PGluconate_DH-like_C_sf"/>
</dbReference>
<comment type="caution">
    <text evidence="5">The sequence shown here is derived from an EMBL/GenBank/DDBJ whole genome shotgun (WGS) entry which is preliminary data.</text>
</comment>
<dbReference type="PRINTS" id="PR00084">
    <property type="entry name" value="MTLDHDRGNASE"/>
</dbReference>
<reference evidence="5 6" key="1">
    <citation type="journal article" date="2019" name="Environ. Microbiol.">
        <title>Species interactions and distinct microbial communities in high Arctic permafrost affected cryosols are associated with the CH4 and CO2 gas fluxes.</title>
        <authorList>
            <person name="Altshuler I."/>
            <person name="Hamel J."/>
            <person name="Turney S."/>
            <person name="Magnuson E."/>
            <person name="Levesque R."/>
            <person name="Greer C."/>
            <person name="Whyte L.G."/>
        </authorList>
    </citation>
    <scope>NUCLEOTIDE SEQUENCE [LARGE SCALE GENOMIC DNA]</scope>
    <source>
        <strain evidence="5 6">S9.3B</strain>
    </source>
</reference>
<evidence type="ECO:0000313" key="5">
    <source>
        <dbReference type="EMBL" id="TPG59862.1"/>
    </source>
</evidence>
<evidence type="ECO:0000256" key="1">
    <source>
        <dbReference type="ARBA" id="ARBA00023002"/>
    </source>
</evidence>
<dbReference type="Gene3D" id="3.40.50.720">
    <property type="entry name" value="NAD(P)-binding Rossmann-like Domain"/>
    <property type="match status" value="1"/>
</dbReference>
<dbReference type="PROSITE" id="PS00974">
    <property type="entry name" value="MANNITOL_DHGENASE"/>
    <property type="match status" value="1"/>
</dbReference>
<evidence type="ECO:0000259" key="3">
    <source>
        <dbReference type="Pfam" id="PF01232"/>
    </source>
</evidence>
<dbReference type="Pfam" id="PF08125">
    <property type="entry name" value="Mannitol_dh_C"/>
    <property type="match status" value="1"/>
</dbReference>
<dbReference type="Pfam" id="PF01232">
    <property type="entry name" value="Mannitol_dh"/>
    <property type="match status" value="1"/>
</dbReference>
<dbReference type="PANTHER" id="PTHR43362:SF1">
    <property type="entry name" value="MANNITOL DEHYDROGENASE 2-RELATED"/>
    <property type="match status" value="1"/>
</dbReference>
<keyword evidence="6" id="KW-1185">Reference proteome</keyword>
<feature type="domain" description="Mannitol dehydrogenase C-terminal" evidence="4">
    <location>
        <begin position="287"/>
        <end position="478"/>
    </location>
</feature>
<dbReference type="Proteomes" id="UP000317078">
    <property type="component" value="Unassembled WGS sequence"/>
</dbReference>
<dbReference type="AlphaFoldDB" id="A0A502GE03"/>
<dbReference type="Gene3D" id="1.10.1040.10">
    <property type="entry name" value="N-(1-d-carboxylethyl)-l-norvaline Dehydrogenase, domain 2"/>
    <property type="match status" value="1"/>
</dbReference>
<dbReference type="PANTHER" id="PTHR43362">
    <property type="entry name" value="MANNITOL DEHYDROGENASE DSF1-RELATED"/>
    <property type="match status" value="1"/>
</dbReference>
<keyword evidence="2" id="KW-0520">NAD</keyword>
<dbReference type="InterPro" id="IPR013118">
    <property type="entry name" value="Mannitol_DH_C"/>
</dbReference>
<feature type="domain" description="Mannitol dehydrogenase N-terminal" evidence="3">
    <location>
        <begin position="31"/>
        <end position="278"/>
    </location>
</feature>
<dbReference type="SUPFAM" id="SSF48179">
    <property type="entry name" value="6-phosphogluconate dehydrogenase C-terminal domain-like"/>
    <property type="match status" value="1"/>
</dbReference>
<dbReference type="EMBL" id="RCZP01000003">
    <property type="protein sequence ID" value="TPG59862.1"/>
    <property type="molecule type" value="Genomic_DNA"/>
</dbReference>
<sequence>MPRLSPDALAAHPPPAGVALPRYDRARLSPAIVHLGLGAFFRAHGALLTEDVLNARGGDWGIVGVSLQRPDQRDRLGPQGGLYTALERGPGGARARVVGNLLGVHVAPEDPAGVVALLAAPETRIVSLTVTEKGYCHDPATGRLREDHPDIRHDLASPDAPRTAVGFLAAALRRRRDAGLRPFTVLCCDNLPDNGALLAGLVRAFAARVDPGLADWVAEAVPFPSTMVDRIVPATVEDDRAEVQAATGLRDEAPVVHEPFRQWVIEDRFEGGDRPAWELAGAQLTADVRPFEHMKLRLLNGAHSALAYLGTLAGHRTIVEAVGDPALAAYLARLWAEVRPMVPPPPGQGLEAYTDELLARFGNPAIRHLTAQIAMDGSQKLPQRLLSTVRERLAAGLPIPALALAVAAWARHAEGLDETGAPIELRDPLAPAIRAALASGGDAKARLGALLGLEAIFGTDLPAHAGFRAAVAGAYERLLASGARAAAAG</sequence>
<gene>
    <name evidence="5" type="ORF">EAH89_05725</name>
</gene>
<dbReference type="InterPro" id="IPR023027">
    <property type="entry name" value="Mannitol_DH_CS"/>
</dbReference>
<dbReference type="InterPro" id="IPR000669">
    <property type="entry name" value="Mannitol_DH"/>
</dbReference>
<evidence type="ECO:0000259" key="4">
    <source>
        <dbReference type="Pfam" id="PF08125"/>
    </source>
</evidence>
<dbReference type="GO" id="GO:0019594">
    <property type="term" value="P:mannitol metabolic process"/>
    <property type="evidence" value="ECO:0007669"/>
    <property type="project" value="InterPro"/>
</dbReference>
<accession>A0A502GE03</accession>
<dbReference type="GO" id="GO:0016616">
    <property type="term" value="F:oxidoreductase activity, acting on the CH-OH group of donors, NAD or NADP as acceptor"/>
    <property type="evidence" value="ECO:0007669"/>
    <property type="project" value="TreeGrafter"/>
</dbReference>
<organism evidence="5 6">
    <name type="scientific">Muricoccus nepalensis</name>
    <dbReference type="NCBI Taxonomy" id="1854500"/>
    <lineage>
        <taxon>Bacteria</taxon>
        <taxon>Pseudomonadati</taxon>
        <taxon>Pseudomonadota</taxon>
        <taxon>Alphaproteobacteria</taxon>
        <taxon>Acetobacterales</taxon>
        <taxon>Roseomonadaceae</taxon>
        <taxon>Muricoccus</taxon>
    </lineage>
</organism>
<dbReference type="OrthoDB" id="271711at2"/>
<dbReference type="InterPro" id="IPR013328">
    <property type="entry name" value="6PGD_dom2"/>
</dbReference>